<dbReference type="CDD" id="cd01392">
    <property type="entry name" value="HTH_LacI"/>
    <property type="match status" value="1"/>
</dbReference>
<gene>
    <name evidence="5" type="ORF">C8P66_1166</name>
</gene>
<dbReference type="InterPro" id="IPR046335">
    <property type="entry name" value="LacI/GalR-like_sensor"/>
</dbReference>
<dbReference type="Proteomes" id="UP000249688">
    <property type="component" value="Unassembled WGS sequence"/>
</dbReference>
<evidence type="ECO:0000313" key="6">
    <source>
        <dbReference type="Proteomes" id="UP000249688"/>
    </source>
</evidence>
<dbReference type="Pfam" id="PF00356">
    <property type="entry name" value="LacI"/>
    <property type="match status" value="1"/>
</dbReference>
<dbReference type="Gene3D" id="1.10.260.40">
    <property type="entry name" value="lambda repressor-like DNA-binding domains"/>
    <property type="match status" value="1"/>
</dbReference>
<evidence type="ECO:0000259" key="4">
    <source>
        <dbReference type="PROSITE" id="PS50932"/>
    </source>
</evidence>
<dbReference type="AlphaFoldDB" id="A0A2W7I872"/>
<keyword evidence="2" id="KW-0238">DNA-binding</keyword>
<dbReference type="GO" id="GO:0003700">
    <property type="term" value="F:DNA-binding transcription factor activity"/>
    <property type="evidence" value="ECO:0007669"/>
    <property type="project" value="TreeGrafter"/>
</dbReference>
<dbReference type="Gene3D" id="3.40.50.2300">
    <property type="match status" value="2"/>
</dbReference>
<sequence>MTLRPPAGRKGETPNGVPTIRDVARLAEVSIGTVSRVINDSANVGVELRGRVEKAVRQLGFTPDASARSLRGGATRSFACVVRDLTVPVLARFADAMQRELDARGHALFVASSYHTFARERDLLRSFELRRVDGLVIATSSERSPHLLGLLNRCRVPITLLDRAAPANLDAVTVDHASGSQEAIAHLLSLGHRRIAFISGEPSLSPTRERLRGYSEAHEAQGVPVLPGLLRLGSFATEYGFESALELLSGPDRPTAIFAAGTALLPGVLRAVRQLGLSIPRDLSIAAGADSELAEFHSPPIAVVRWDHGELGAAAARFLLDRVGTPDLPPRRFQARTTMLPRASCARPPEG</sequence>
<dbReference type="EMBL" id="QKYU01000016">
    <property type="protein sequence ID" value="PZW43086.1"/>
    <property type="molecule type" value="Genomic_DNA"/>
</dbReference>
<dbReference type="SMART" id="SM00354">
    <property type="entry name" value="HTH_LACI"/>
    <property type="match status" value="1"/>
</dbReference>
<accession>A0A2W7I872</accession>
<dbReference type="InterPro" id="IPR010982">
    <property type="entry name" value="Lambda_DNA-bd_dom_sf"/>
</dbReference>
<keyword evidence="3" id="KW-0804">Transcription</keyword>
<protein>
    <submittedName>
        <fullName evidence="5">LacI family transcriptional regulator</fullName>
    </submittedName>
</protein>
<dbReference type="CDD" id="cd06281">
    <property type="entry name" value="PBP1_LacI-like"/>
    <property type="match status" value="1"/>
</dbReference>
<name>A0A2W7I872_9PROT</name>
<evidence type="ECO:0000256" key="3">
    <source>
        <dbReference type="ARBA" id="ARBA00023163"/>
    </source>
</evidence>
<keyword evidence="6" id="KW-1185">Reference proteome</keyword>
<dbReference type="InterPro" id="IPR000843">
    <property type="entry name" value="HTH_LacI"/>
</dbReference>
<dbReference type="GO" id="GO:0000976">
    <property type="term" value="F:transcription cis-regulatory region binding"/>
    <property type="evidence" value="ECO:0007669"/>
    <property type="project" value="TreeGrafter"/>
</dbReference>
<evidence type="ECO:0000313" key="5">
    <source>
        <dbReference type="EMBL" id="PZW43086.1"/>
    </source>
</evidence>
<dbReference type="RefSeq" id="WP_158537254.1">
    <property type="nucleotide sequence ID" value="NZ_QKYU01000016.1"/>
</dbReference>
<feature type="domain" description="HTH lacI-type" evidence="4">
    <location>
        <begin position="18"/>
        <end position="72"/>
    </location>
</feature>
<dbReference type="PRINTS" id="PR00036">
    <property type="entry name" value="HTHLACI"/>
</dbReference>
<dbReference type="Pfam" id="PF13377">
    <property type="entry name" value="Peripla_BP_3"/>
    <property type="match status" value="1"/>
</dbReference>
<comment type="caution">
    <text evidence="5">The sequence shown here is derived from an EMBL/GenBank/DDBJ whole genome shotgun (WGS) entry which is preliminary data.</text>
</comment>
<dbReference type="PANTHER" id="PTHR30146">
    <property type="entry name" value="LACI-RELATED TRANSCRIPTIONAL REPRESSOR"/>
    <property type="match status" value="1"/>
</dbReference>
<reference evidence="5 6" key="1">
    <citation type="submission" date="2018-06" db="EMBL/GenBank/DDBJ databases">
        <title>Genomic Encyclopedia of Archaeal and Bacterial Type Strains, Phase II (KMG-II): from individual species to whole genera.</title>
        <authorList>
            <person name="Goeker M."/>
        </authorList>
    </citation>
    <scope>NUCLEOTIDE SEQUENCE [LARGE SCALE GENOMIC DNA]</scope>
    <source>
        <strain evidence="5 6">DSM 24525</strain>
    </source>
</reference>
<dbReference type="SUPFAM" id="SSF47413">
    <property type="entry name" value="lambda repressor-like DNA-binding domains"/>
    <property type="match status" value="1"/>
</dbReference>
<dbReference type="InterPro" id="IPR028082">
    <property type="entry name" value="Peripla_BP_I"/>
</dbReference>
<dbReference type="SUPFAM" id="SSF53822">
    <property type="entry name" value="Periplasmic binding protein-like I"/>
    <property type="match status" value="1"/>
</dbReference>
<dbReference type="PROSITE" id="PS50932">
    <property type="entry name" value="HTH_LACI_2"/>
    <property type="match status" value="1"/>
</dbReference>
<keyword evidence="1" id="KW-0805">Transcription regulation</keyword>
<dbReference type="PANTHER" id="PTHR30146:SF138">
    <property type="entry name" value="TRANSCRIPTIONAL REGULATORY PROTEIN"/>
    <property type="match status" value="1"/>
</dbReference>
<organism evidence="5 6">
    <name type="scientific">Humitalea rosea</name>
    <dbReference type="NCBI Taxonomy" id="990373"/>
    <lineage>
        <taxon>Bacteria</taxon>
        <taxon>Pseudomonadati</taxon>
        <taxon>Pseudomonadota</taxon>
        <taxon>Alphaproteobacteria</taxon>
        <taxon>Acetobacterales</taxon>
        <taxon>Roseomonadaceae</taxon>
        <taxon>Humitalea</taxon>
    </lineage>
</organism>
<evidence type="ECO:0000256" key="1">
    <source>
        <dbReference type="ARBA" id="ARBA00023015"/>
    </source>
</evidence>
<dbReference type="PROSITE" id="PS00356">
    <property type="entry name" value="HTH_LACI_1"/>
    <property type="match status" value="1"/>
</dbReference>
<evidence type="ECO:0000256" key="2">
    <source>
        <dbReference type="ARBA" id="ARBA00023125"/>
    </source>
</evidence>
<dbReference type="OrthoDB" id="9784962at2"/>
<proteinExistence type="predicted"/>